<dbReference type="InterPro" id="IPR029039">
    <property type="entry name" value="Flavoprotein-like_sf"/>
</dbReference>
<dbReference type="PROSITE" id="PS50902">
    <property type="entry name" value="FLAVODOXIN_LIKE"/>
    <property type="match status" value="1"/>
</dbReference>
<evidence type="ECO:0000313" key="3">
    <source>
        <dbReference type="Proteomes" id="UP000178323"/>
    </source>
</evidence>
<sequence length="165" mass="17827">MKILIIFYSRGGTTRKMAEEIERGAKDAGAEIKLKETKSVGNEDLLWADGIIIGSPVYFGLPAAEIKKIFDDSFAIRGKLENKIGAAFTSSYHPSGGKETTIISILQSMLVHGMIVCGDPLSSGGHYGAACHEFDEKARKECYGLGKRVAELAGKFKKNGDARLV</sequence>
<accession>A0A1F5S8J2</accession>
<dbReference type="EMBL" id="MFFS01000021">
    <property type="protein sequence ID" value="OGF22571.1"/>
    <property type="molecule type" value="Genomic_DNA"/>
</dbReference>
<dbReference type="InterPro" id="IPR008254">
    <property type="entry name" value="Flavodoxin/NO_synth"/>
</dbReference>
<dbReference type="GO" id="GO:0009055">
    <property type="term" value="F:electron transfer activity"/>
    <property type="evidence" value="ECO:0007669"/>
    <property type="project" value="InterPro"/>
</dbReference>
<comment type="caution">
    <text evidence="2">The sequence shown here is derived from an EMBL/GenBank/DDBJ whole genome shotgun (WGS) entry which is preliminary data.</text>
</comment>
<organism evidence="2 3">
    <name type="scientific">Candidatus Falkowbacteria bacterium RBG_13_39_14</name>
    <dbReference type="NCBI Taxonomy" id="1797985"/>
    <lineage>
        <taxon>Bacteria</taxon>
        <taxon>Candidatus Falkowiibacteriota</taxon>
    </lineage>
</organism>
<dbReference type="STRING" id="1797985.A2Y83_00480"/>
<evidence type="ECO:0000313" key="2">
    <source>
        <dbReference type="EMBL" id="OGF22571.1"/>
    </source>
</evidence>
<evidence type="ECO:0000259" key="1">
    <source>
        <dbReference type="PROSITE" id="PS50902"/>
    </source>
</evidence>
<gene>
    <name evidence="2" type="ORF">A2Y83_00480</name>
</gene>
<dbReference type="Proteomes" id="UP000178323">
    <property type="component" value="Unassembled WGS sequence"/>
</dbReference>
<protein>
    <submittedName>
        <fullName evidence="2">Flavodoxin</fullName>
    </submittedName>
</protein>
<dbReference type="InterPro" id="IPR005025">
    <property type="entry name" value="FMN_Rdtase-like_dom"/>
</dbReference>
<dbReference type="SUPFAM" id="SSF52218">
    <property type="entry name" value="Flavoproteins"/>
    <property type="match status" value="1"/>
</dbReference>
<dbReference type="PANTHER" id="PTHR30546">
    <property type="entry name" value="FLAVODOXIN-RELATED PROTEIN WRBA-RELATED"/>
    <property type="match status" value="1"/>
</dbReference>
<dbReference type="GO" id="GO:0010181">
    <property type="term" value="F:FMN binding"/>
    <property type="evidence" value="ECO:0007669"/>
    <property type="project" value="InterPro"/>
</dbReference>
<dbReference type="PANTHER" id="PTHR30546:SF23">
    <property type="entry name" value="FLAVOPROTEIN-LIKE PROTEIN YCP4-RELATED"/>
    <property type="match status" value="1"/>
</dbReference>
<name>A0A1F5S8J2_9BACT</name>
<dbReference type="AlphaFoldDB" id="A0A1F5S8J2"/>
<dbReference type="Gene3D" id="3.40.50.360">
    <property type="match status" value="1"/>
</dbReference>
<proteinExistence type="predicted"/>
<dbReference type="PROSITE" id="PS00201">
    <property type="entry name" value="FLAVODOXIN"/>
    <property type="match status" value="1"/>
</dbReference>
<dbReference type="GO" id="GO:0016020">
    <property type="term" value="C:membrane"/>
    <property type="evidence" value="ECO:0007669"/>
    <property type="project" value="TreeGrafter"/>
</dbReference>
<dbReference type="Pfam" id="PF03358">
    <property type="entry name" value="FMN_red"/>
    <property type="match status" value="1"/>
</dbReference>
<reference evidence="2 3" key="1">
    <citation type="journal article" date="2016" name="Nat. Commun.">
        <title>Thousands of microbial genomes shed light on interconnected biogeochemical processes in an aquifer system.</title>
        <authorList>
            <person name="Anantharaman K."/>
            <person name="Brown C.T."/>
            <person name="Hug L.A."/>
            <person name="Sharon I."/>
            <person name="Castelle C.J."/>
            <person name="Probst A.J."/>
            <person name="Thomas B.C."/>
            <person name="Singh A."/>
            <person name="Wilkins M.J."/>
            <person name="Karaoz U."/>
            <person name="Brodie E.L."/>
            <person name="Williams K.H."/>
            <person name="Hubbard S.S."/>
            <person name="Banfield J.F."/>
        </authorList>
    </citation>
    <scope>NUCLEOTIDE SEQUENCE [LARGE SCALE GENOMIC DNA]</scope>
</reference>
<dbReference type="InterPro" id="IPR001226">
    <property type="entry name" value="Flavodoxin_CS"/>
</dbReference>
<feature type="domain" description="Flavodoxin-like" evidence="1">
    <location>
        <begin position="3"/>
        <end position="165"/>
    </location>
</feature>
<dbReference type="GO" id="GO:0003955">
    <property type="term" value="F:NAD(P)H dehydrogenase (quinone) activity"/>
    <property type="evidence" value="ECO:0007669"/>
    <property type="project" value="TreeGrafter"/>
</dbReference>